<dbReference type="SUPFAM" id="SSF161098">
    <property type="entry name" value="MetI-like"/>
    <property type="match status" value="1"/>
</dbReference>
<proteinExistence type="inferred from homology"/>
<feature type="transmembrane region" description="Helical" evidence="7">
    <location>
        <begin position="282"/>
        <end position="301"/>
    </location>
</feature>
<name>A0A7G6X514_9ACTN</name>
<dbReference type="GO" id="GO:0055085">
    <property type="term" value="P:transmembrane transport"/>
    <property type="evidence" value="ECO:0007669"/>
    <property type="project" value="InterPro"/>
</dbReference>
<comment type="subcellular location">
    <subcellularLocation>
        <location evidence="1 7">Cell membrane</location>
        <topology evidence="1 7">Multi-pass membrane protein</topology>
    </subcellularLocation>
</comment>
<evidence type="ECO:0000313" key="9">
    <source>
        <dbReference type="EMBL" id="QNE21329.1"/>
    </source>
</evidence>
<protein>
    <submittedName>
        <fullName evidence="9">Sugar ABC transporter permease</fullName>
    </submittedName>
</protein>
<evidence type="ECO:0000256" key="3">
    <source>
        <dbReference type="ARBA" id="ARBA00022475"/>
    </source>
</evidence>
<dbReference type="EMBL" id="CP043661">
    <property type="protein sequence ID" value="QNE21329.1"/>
    <property type="molecule type" value="Genomic_DNA"/>
</dbReference>
<dbReference type="PROSITE" id="PS50928">
    <property type="entry name" value="ABC_TM1"/>
    <property type="match status" value="1"/>
</dbReference>
<evidence type="ECO:0000256" key="2">
    <source>
        <dbReference type="ARBA" id="ARBA00022448"/>
    </source>
</evidence>
<feature type="domain" description="ABC transmembrane type-1" evidence="8">
    <location>
        <begin position="79"/>
        <end position="303"/>
    </location>
</feature>
<dbReference type="CDD" id="cd06261">
    <property type="entry name" value="TM_PBP2"/>
    <property type="match status" value="1"/>
</dbReference>
<dbReference type="PANTHER" id="PTHR30193">
    <property type="entry name" value="ABC TRANSPORTER PERMEASE PROTEIN"/>
    <property type="match status" value="1"/>
</dbReference>
<dbReference type="RefSeq" id="WP_185443729.1">
    <property type="nucleotide sequence ID" value="NZ_CP043661.1"/>
</dbReference>
<dbReference type="Gene3D" id="1.10.3720.10">
    <property type="entry name" value="MetI-like"/>
    <property type="match status" value="1"/>
</dbReference>
<evidence type="ECO:0000256" key="5">
    <source>
        <dbReference type="ARBA" id="ARBA00022989"/>
    </source>
</evidence>
<feature type="transmembrane region" description="Helical" evidence="7">
    <location>
        <begin position="165"/>
        <end position="193"/>
    </location>
</feature>
<dbReference type="PANTHER" id="PTHR30193:SF37">
    <property type="entry name" value="INNER MEMBRANE ABC TRANSPORTER PERMEASE PROTEIN YCJO"/>
    <property type="match status" value="1"/>
</dbReference>
<keyword evidence="2 7" id="KW-0813">Transport</keyword>
<feature type="transmembrane region" description="Helical" evidence="7">
    <location>
        <begin position="214"/>
        <end position="238"/>
    </location>
</feature>
<accession>A0A7G6X514</accession>
<dbReference type="Pfam" id="PF00528">
    <property type="entry name" value="BPD_transp_1"/>
    <property type="match status" value="1"/>
</dbReference>
<reference evidence="10" key="1">
    <citation type="submission" date="2019-09" db="EMBL/GenBank/DDBJ databases">
        <title>Antimicrobial potential of Antarctic Bacteria.</title>
        <authorList>
            <person name="Benaud N."/>
            <person name="Edwards R.J."/>
            <person name="Ferrari B.C."/>
        </authorList>
    </citation>
    <scope>NUCLEOTIDE SEQUENCE [LARGE SCALE GENOMIC DNA]</scope>
    <source>
        <strain evidence="10">SPB151</strain>
    </source>
</reference>
<feature type="transmembrane region" description="Helical" evidence="7">
    <location>
        <begin position="85"/>
        <end position="105"/>
    </location>
</feature>
<dbReference type="InterPro" id="IPR051393">
    <property type="entry name" value="ABC_transporter_permease"/>
</dbReference>
<dbReference type="Proteomes" id="UP000515563">
    <property type="component" value="Chromosome"/>
</dbReference>
<organism evidence="9 10">
    <name type="scientific">Kribbella qitaiheensis</name>
    <dbReference type="NCBI Taxonomy" id="1544730"/>
    <lineage>
        <taxon>Bacteria</taxon>
        <taxon>Bacillati</taxon>
        <taxon>Actinomycetota</taxon>
        <taxon>Actinomycetes</taxon>
        <taxon>Propionibacteriales</taxon>
        <taxon>Kribbellaceae</taxon>
        <taxon>Kribbella</taxon>
    </lineage>
</organism>
<keyword evidence="6 7" id="KW-0472">Membrane</keyword>
<sequence length="325" mass="35881">MQTSPDTRRRHNPRRREAGTALLFLLPQLFGLVAFIGLPLGVSLYYSFTHWDLVAPAPTWIGWDNWAHLTDDERIPKVLWNTVKFILTGTTSFLLFSLLAALVAYRPRRGVAAYRALLFLPYVLSQIAVGIVWRWMFNTESGPINGAFEVFGLTGPEWLLDPRTAMASIALVTTWQGLGYGMTLYIAALHGVPDALPEAAKIDGANAWQRFRHVLLPMISPTVLFLMVTSLIGALQLFDPVVAMTASGGGIAAAGGPEDSTRTVVLYMYNQMFNYNERLSGLGYAAAIAWVLALLTFLLTLGQWAFSKRWVFYAGETTSTKGGRG</sequence>
<evidence type="ECO:0000256" key="4">
    <source>
        <dbReference type="ARBA" id="ARBA00022692"/>
    </source>
</evidence>
<evidence type="ECO:0000259" key="8">
    <source>
        <dbReference type="PROSITE" id="PS50928"/>
    </source>
</evidence>
<evidence type="ECO:0000256" key="6">
    <source>
        <dbReference type="ARBA" id="ARBA00023136"/>
    </source>
</evidence>
<dbReference type="InterPro" id="IPR035906">
    <property type="entry name" value="MetI-like_sf"/>
</dbReference>
<dbReference type="AlphaFoldDB" id="A0A7G6X514"/>
<comment type="similarity">
    <text evidence="7">Belongs to the binding-protein-dependent transport system permease family.</text>
</comment>
<reference evidence="9 10" key="2">
    <citation type="journal article" date="2020" name="Microbiol. Resour. Announc.">
        <title>Antarctic desert soil bacteria exhibit high novel natural product potential, evaluated through long-read genome sequencing and comparative genomics.</title>
        <authorList>
            <person name="Benaud N."/>
            <person name="Edwards R.J."/>
            <person name="Amos T.G."/>
            <person name="D'Agostino P.M."/>
            <person name="Gutierrez-Chavez C."/>
            <person name="Montgomery K."/>
            <person name="Nicetic I."/>
            <person name="Ferrari B.C."/>
        </authorList>
    </citation>
    <scope>NUCLEOTIDE SEQUENCE [LARGE SCALE GENOMIC DNA]</scope>
    <source>
        <strain evidence="9 10">SPB151</strain>
    </source>
</reference>
<keyword evidence="10" id="KW-1185">Reference proteome</keyword>
<keyword evidence="3" id="KW-1003">Cell membrane</keyword>
<dbReference type="GO" id="GO:0005886">
    <property type="term" value="C:plasma membrane"/>
    <property type="evidence" value="ECO:0007669"/>
    <property type="project" value="UniProtKB-SubCell"/>
</dbReference>
<feature type="transmembrane region" description="Helical" evidence="7">
    <location>
        <begin position="117"/>
        <end position="136"/>
    </location>
</feature>
<feature type="transmembrane region" description="Helical" evidence="7">
    <location>
        <begin position="21"/>
        <end position="46"/>
    </location>
</feature>
<evidence type="ECO:0000313" key="10">
    <source>
        <dbReference type="Proteomes" id="UP000515563"/>
    </source>
</evidence>
<dbReference type="InterPro" id="IPR000515">
    <property type="entry name" value="MetI-like"/>
</dbReference>
<evidence type="ECO:0000256" key="1">
    <source>
        <dbReference type="ARBA" id="ARBA00004651"/>
    </source>
</evidence>
<evidence type="ECO:0000256" key="7">
    <source>
        <dbReference type="RuleBase" id="RU363032"/>
    </source>
</evidence>
<gene>
    <name evidence="9" type="ORF">F1D05_29700</name>
</gene>
<dbReference type="KEGG" id="kqi:F1D05_29700"/>
<keyword evidence="5 7" id="KW-1133">Transmembrane helix</keyword>
<keyword evidence="4 7" id="KW-0812">Transmembrane</keyword>